<keyword evidence="3" id="KW-1185">Reference proteome</keyword>
<name>A0A328VFS9_9CHLR</name>
<dbReference type="Pfam" id="PF07676">
    <property type="entry name" value="PD40"/>
    <property type="match status" value="3"/>
</dbReference>
<comment type="caution">
    <text evidence="2">The sequence shown here is derived from an EMBL/GenBank/DDBJ whole genome shotgun (WGS) entry which is preliminary data.</text>
</comment>
<evidence type="ECO:0000313" key="3">
    <source>
        <dbReference type="Proteomes" id="UP000248706"/>
    </source>
</evidence>
<dbReference type="PANTHER" id="PTHR36842">
    <property type="entry name" value="PROTEIN TOLB HOMOLOG"/>
    <property type="match status" value="1"/>
</dbReference>
<dbReference type="Gene3D" id="2.120.10.30">
    <property type="entry name" value="TolB, C-terminal domain"/>
    <property type="match status" value="2"/>
</dbReference>
<dbReference type="RefSeq" id="WP_112429853.1">
    <property type="nucleotide sequence ID" value="NZ_MCIF01000002.1"/>
</dbReference>
<organism evidence="2 3">
    <name type="scientific">Thermogemmatispora tikiterensis</name>
    <dbReference type="NCBI Taxonomy" id="1825093"/>
    <lineage>
        <taxon>Bacteria</taxon>
        <taxon>Bacillati</taxon>
        <taxon>Chloroflexota</taxon>
        <taxon>Ktedonobacteria</taxon>
        <taxon>Thermogemmatisporales</taxon>
        <taxon>Thermogemmatisporaceae</taxon>
        <taxon>Thermogemmatispora</taxon>
    </lineage>
</organism>
<accession>A0A328VFS9</accession>
<evidence type="ECO:0008006" key="4">
    <source>
        <dbReference type="Google" id="ProtNLM"/>
    </source>
</evidence>
<dbReference type="Proteomes" id="UP000248706">
    <property type="component" value="Unassembled WGS sequence"/>
</dbReference>
<dbReference type="OrthoDB" id="139813at2"/>
<dbReference type="PROSITE" id="PS51257">
    <property type="entry name" value="PROKAR_LIPOPROTEIN"/>
    <property type="match status" value="1"/>
</dbReference>
<evidence type="ECO:0000313" key="2">
    <source>
        <dbReference type="EMBL" id="RAQ96347.1"/>
    </source>
</evidence>
<dbReference type="PANTHER" id="PTHR36842:SF1">
    <property type="entry name" value="PROTEIN TOLB"/>
    <property type="match status" value="1"/>
</dbReference>
<evidence type="ECO:0000256" key="1">
    <source>
        <dbReference type="ARBA" id="ARBA00009820"/>
    </source>
</evidence>
<dbReference type="SUPFAM" id="SSF82171">
    <property type="entry name" value="DPP6 N-terminal domain-like"/>
    <property type="match status" value="1"/>
</dbReference>
<protein>
    <recommendedName>
        <fullName evidence="4">Dipeptidylpeptidase IV N-terminal domain-containing protein</fullName>
    </recommendedName>
</protein>
<dbReference type="InterPro" id="IPR011042">
    <property type="entry name" value="6-blade_b-propeller_TolB-like"/>
</dbReference>
<dbReference type="InterPro" id="IPR011659">
    <property type="entry name" value="WD40"/>
</dbReference>
<sequence>MKKQSISWRLGILLSCLVVLLQGCLWFGGGNSEFKQTTVGNRQVGVNQNPNLFRGKIYFTIDHNLWVLDGLTNSLKQLTKGQTVSDPAVSPDGKWIAFTVRFKNYSDIEYMSVNGGPWHMLLDGNGHYYFVPGLDVPKDDFKWNVQPRWAPDSKHLLFLSDFQKEDWYQYTHYDAPVLDLQIYEMSIDEPNNYNAVQDVAYAYVGDGGDSDPSFRPGHPDQIIYTHYAYDNTHTQQVIQLFMEDPNEIARKPHGTYYPGLPGFDPGIAITPPNVQCLEPAFSPDGNTIAYIRRESDGQMGLYVMPTPEGVTTNPNDPTVEKQALLPYQQSKLLVKGEFVSQPVWSPDGKAIAYFFYSNEEFNLWLLKLNYNQKTKTYSPAGSPIQLTSGGVDGDSHPFWTA</sequence>
<reference evidence="2 3" key="1">
    <citation type="submission" date="2016-08" db="EMBL/GenBank/DDBJ databases">
        <title>Analysis of Carbohydrate Active Enzymes in Thermogemmatispora T81 Reveals Carbohydrate Degradation Ability.</title>
        <authorList>
            <person name="Tomazini A."/>
            <person name="Lal S."/>
            <person name="Stott M."/>
            <person name="Henrissat B."/>
            <person name="Polikarpov I."/>
            <person name="Sparling R."/>
            <person name="Levin D.B."/>
        </authorList>
    </citation>
    <scope>NUCLEOTIDE SEQUENCE [LARGE SCALE GENOMIC DNA]</scope>
    <source>
        <strain evidence="2 3">T81</strain>
    </source>
</reference>
<dbReference type="EMBL" id="MCIF01000002">
    <property type="protein sequence ID" value="RAQ96347.1"/>
    <property type="molecule type" value="Genomic_DNA"/>
</dbReference>
<proteinExistence type="inferred from homology"/>
<comment type="similarity">
    <text evidence="1">Belongs to the TolB family.</text>
</comment>
<gene>
    <name evidence="2" type="ORF">A4R35_12445</name>
</gene>
<dbReference type="AlphaFoldDB" id="A0A328VFS9"/>